<dbReference type="PRINTS" id="PR00115">
    <property type="entry name" value="F16BPHPHTASE"/>
</dbReference>
<keyword evidence="5" id="KW-0479">Metal-binding</keyword>
<dbReference type="Proteomes" id="UP001162972">
    <property type="component" value="Chromosome 6"/>
</dbReference>
<evidence type="ECO:0000259" key="9">
    <source>
        <dbReference type="Pfam" id="PF00316"/>
    </source>
</evidence>
<proteinExistence type="inferred from homology"/>
<dbReference type="PANTHER" id="PTHR11556:SF1">
    <property type="entry name" value="FRUCTOSE-BISPHOSPHATASE"/>
    <property type="match status" value="1"/>
</dbReference>
<evidence type="ECO:0000313" key="11">
    <source>
        <dbReference type="Proteomes" id="UP001162972"/>
    </source>
</evidence>
<evidence type="ECO:0000256" key="6">
    <source>
        <dbReference type="ARBA" id="ARBA00022842"/>
    </source>
</evidence>
<dbReference type="Pfam" id="PF00316">
    <property type="entry name" value="FBPase"/>
    <property type="match status" value="1"/>
</dbReference>
<keyword evidence="8" id="KW-0119">Carbohydrate metabolism</keyword>
<evidence type="ECO:0000256" key="7">
    <source>
        <dbReference type="ARBA" id="ARBA00032973"/>
    </source>
</evidence>
<organism evidence="10 11">
    <name type="scientific">Salix udensis</name>
    <dbReference type="NCBI Taxonomy" id="889485"/>
    <lineage>
        <taxon>Eukaryota</taxon>
        <taxon>Viridiplantae</taxon>
        <taxon>Streptophyta</taxon>
        <taxon>Embryophyta</taxon>
        <taxon>Tracheophyta</taxon>
        <taxon>Spermatophyta</taxon>
        <taxon>Magnoliopsida</taxon>
        <taxon>eudicotyledons</taxon>
        <taxon>Gunneridae</taxon>
        <taxon>Pentapetalae</taxon>
        <taxon>rosids</taxon>
        <taxon>fabids</taxon>
        <taxon>Malpighiales</taxon>
        <taxon>Salicaceae</taxon>
        <taxon>Saliceae</taxon>
        <taxon>Salix</taxon>
    </lineage>
</organism>
<dbReference type="EMBL" id="JAPFFJ010000016">
    <property type="protein sequence ID" value="KAJ6407796.1"/>
    <property type="molecule type" value="Genomic_DNA"/>
</dbReference>
<evidence type="ECO:0000256" key="5">
    <source>
        <dbReference type="ARBA" id="ARBA00022723"/>
    </source>
</evidence>
<feature type="domain" description="Fructose-1-6-bisphosphatase class I N-terminal" evidence="9">
    <location>
        <begin position="6"/>
        <end position="86"/>
    </location>
</feature>
<comment type="caution">
    <text evidence="10">The sequence shown here is derived from an EMBL/GenBank/DDBJ whole genome shotgun (WGS) entry which is preliminary data.</text>
</comment>
<comment type="catalytic activity">
    <reaction evidence="1">
        <text>beta-D-fructose 1,6-bisphosphate + H2O = beta-D-fructose 6-phosphate + phosphate</text>
        <dbReference type="Rhea" id="RHEA:11064"/>
        <dbReference type="ChEBI" id="CHEBI:15377"/>
        <dbReference type="ChEBI" id="CHEBI:32966"/>
        <dbReference type="ChEBI" id="CHEBI:43474"/>
        <dbReference type="ChEBI" id="CHEBI:57634"/>
        <dbReference type="EC" id="3.1.3.11"/>
    </reaction>
</comment>
<dbReference type="AlphaFoldDB" id="A0AAD6JMA9"/>
<dbReference type="EC" id="3.1.3.11" evidence="4"/>
<keyword evidence="11" id="KW-1185">Reference proteome</keyword>
<evidence type="ECO:0000256" key="2">
    <source>
        <dbReference type="ARBA" id="ARBA00005215"/>
    </source>
</evidence>
<protein>
    <recommendedName>
        <fullName evidence="4">fructose-bisphosphatase</fullName>
        <ecNumber evidence="4">3.1.3.11</ecNumber>
    </recommendedName>
    <alternativeName>
        <fullName evidence="7">D-fructose-1,6-bisphosphate 1-phosphohydrolase</fullName>
    </alternativeName>
</protein>
<evidence type="ECO:0000256" key="8">
    <source>
        <dbReference type="RuleBase" id="RU000508"/>
    </source>
</evidence>
<keyword evidence="8" id="KW-0378">Hydrolase</keyword>
<name>A0AAD6JMA9_9ROSI</name>
<dbReference type="Gene3D" id="3.30.540.10">
    <property type="entry name" value="Fructose-1,6-Bisphosphatase, subunit A, domain 1"/>
    <property type="match status" value="1"/>
</dbReference>
<evidence type="ECO:0000256" key="3">
    <source>
        <dbReference type="ARBA" id="ARBA00011881"/>
    </source>
</evidence>
<sequence>MLQFLATGSIFGIYNPNDECLADIGDDSALDQSEQRCVVNVCQPGDNLLAAGYCMYSSSVIFVLTIGKGVFAFTLDLMYGEFVLARENTQIPKAGNIYAFDEGNY</sequence>
<dbReference type="GO" id="GO:0005829">
    <property type="term" value="C:cytosol"/>
    <property type="evidence" value="ECO:0007669"/>
    <property type="project" value="TreeGrafter"/>
</dbReference>
<dbReference type="GO" id="GO:0030388">
    <property type="term" value="P:fructose 1,6-bisphosphate metabolic process"/>
    <property type="evidence" value="ECO:0007669"/>
    <property type="project" value="TreeGrafter"/>
</dbReference>
<dbReference type="InterPro" id="IPR028343">
    <property type="entry name" value="FBPtase"/>
</dbReference>
<gene>
    <name evidence="10" type="ORF">OIU84_011154</name>
</gene>
<dbReference type="GO" id="GO:0042132">
    <property type="term" value="F:fructose 1,6-bisphosphate 1-phosphatase activity"/>
    <property type="evidence" value="ECO:0007669"/>
    <property type="project" value="UniProtKB-EC"/>
</dbReference>
<dbReference type="GO" id="GO:0006000">
    <property type="term" value="P:fructose metabolic process"/>
    <property type="evidence" value="ECO:0007669"/>
    <property type="project" value="TreeGrafter"/>
</dbReference>
<dbReference type="InterPro" id="IPR033391">
    <property type="entry name" value="FBPase_N"/>
</dbReference>
<dbReference type="PANTHER" id="PTHR11556">
    <property type="entry name" value="FRUCTOSE-1,6-BISPHOSPHATASE-RELATED"/>
    <property type="match status" value="1"/>
</dbReference>
<evidence type="ECO:0000256" key="1">
    <source>
        <dbReference type="ARBA" id="ARBA00001273"/>
    </source>
</evidence>
<evidence type="ECO:0000256" key="4">
    <source>
        <dbReference type="ARBA" id="ARBA00013093"/>
    </source>
</evidence>
<keyword evidence="6" id="KW-0460">Magnesium</keyword>
<comment type="pathway">
    <text evidence="2">Carbohydrate biosynthesis; Calvin cycle.</text>
</comment>
<comment type="subunit">
    <text evidence="3">Homotetramer.</text>
</comment>
<reference evidence="10 11" key="1">
    <citation type="journal article" date="2023" name="Int. J. Mol. Sci.">
        <title>De Novo Assembly and Annotation of 11 Diverse Shrub Willow (Salix) Genomes Reveals Novel Gene Organization in Sex-Linked Regions.</title>
        <authorList>
            <person name="Hyden B."/>
            <person name="Feng K."/>
            <person name="Yates T.B."/>
            <person name="Jawdy S."/>
            <person name="Cereghino C."/>
            <person name="Smart L.B."/>
            <person name="Muchero W."/>
        </authorList>
    </citation>
    <scope>NUCLEOTIDE SEQUENCE [LARGE SCALE GENOMIC DNA]</scope>
    <source>
        <tissue evidence="10">Shoot tip</tissue>
    </source>
</reference>
<comment type="similarity">
    <text evidence="8">Belongs to the FBPase class 1 family.</text>
</comment>
<dbReference type="InterPro" id="IPR000146">
    <property type="entry name" value="FBPase_class-1"/>
</dbReference>
<dbReference type="GO" id="GO:0005986">
    <property type="term" value="P:sucrose biosynthetic process"/>
    <property type="evidence" value="ECO:0007669"/>
    <property type="project" value="TreeGrafter"/>
</dbReference>
<dbReference type="GO" id="GO:0006002">
    <property type="term" value="P:fructose 6-phosphate metabolic process"/>
    <property type="evidence" value="ECO:0007669"/>
    <property type="project" value="TreeGrafter"/>
</dbReference>
<dbReference type="SUPFAM" id="SSF56655">
    <property type="entry name" value="Carbohydrate phosphatase"/>
    <property type="match status" value="1"/>
</dbReference>
<dbReference type="GO" id="GO:0006094">
    <property type="term" value="P:gluconeogenesis"/>
    <property type="evidence" value="ECO:0007669"/>
    <property type="project" value="TreeGrafter"/>
</dbReference>
<accession>A0AAD6JMA9</accession>
<dbReference type="GO" id="GO:0046872">
    <property type="term" value="F:metal ion binding"/>
    <property type="evidence" value="ECO:0007669"/>
    <property type="project" value="UniProtKB-KW"/>
</dbReference>
<evidence type="ECO:0000313" key="10">
    <source>
        <dbReference type="EMBL" id="KAJ6407796.1"/>
    </source>
</evidence>